<sequence length="429" mass="48218">MDWSFPKMNNFNALFMGMSGAGKTHAIHHMAAHVFRRGTTFHVIDIKGDFGYENFRRSGLGEVVHPDDFNDITFDYFNGASINPMQVPRTKEGGGVLMTIEAMKSLVKVFNPAAGPKQLGYLDDMLKMVYQKKGIIHDDESTWSRPSPDITDLLEQIDLIFNVISSGLPVGSVTEIMDAFGKAKSKAEKTVGVMEIEEKDRVEIDDKLESEAFKLVDLLTGMVKQQLNYSNIKNRSQASGAVYEHWKKDSLYGLRSIIQSMVDSRLFTGNPSRTMVNKINRYDLSMISSQHQQVVMRIVASRVFAMGVMETRQNESFNPQYPSHILIADEGKHVKEISQSALSPFNRIGTEGRGYGVGIWCGVQQPDQVTTDLMKNFCTFFVLRTPESSFGEVSRMFGIKPAFLKQLQPRENALFSANSPYTLVNQFKA</sequence>
<dbReference type="OrthoDB" id="9806951at2"/>
<evidence type="ECO:0008006" key="3">
    <source>
        <dbReference type="Google" id="ProtNLM"/>
    </source>
</evidence>
<dbReference type="SUPFAM" id="SSF52540">
    <property type="entry name" value="P-loop containing nucleoside triphosphate hydrolases"/>
    <property type="match status" value="1"/>
</dbReference>
<dbReference type="EMBL" id="LUKJ01000002">
    <property type="protein sequence ID" value="KZN20860.1"/>
    <property type="molecule type" value="Genomic_DNA"/>
</dbReference>
<dbReference type="PANTHER" id="PTHR30121:SF6">
    <property type="entry name" value="SLR6007 PROTEIN"/>
    <property type="match status" value="1"/>
</dbReference>
<gene>
    <name evidence="1" type="ORF">A1D17_04310</name>
</gene>
<name>A0A166QU41_PSEFL</name>
<dbReference type="InterPro" id="IPR027417">
    <property type="entry name" value="P-loop_NTPase"/>
</dbReference>
<evidence type="ECO:0000313" key="1">
    <source>
        <dbReference type="EMBL" id="KZN20860.1"/>
    </source>
</evidence>
<accession>A0A166QU41</accession>
<protein>
    <recommendedName>
        <fullName evidence="3">Type IV secretion system coupling protein TraD DNA-binding domain-containing protein</fullName>
    </recommendedName>
</protein>
<reference evidence="2" key="1">
    <citation type="submission" date="2016-03" db="EMBL/GenBank/DDBJ databases">
        <authorList>
            <person name="Ray J."/>
            <person name="Price M."/>
            <person name="Deutschbauer A."/>
        </authorList>
    </citation>
    <scope>NUCLEOTIDE SEQUENCE [LARGE SCALE GENOMIC DNA]</scope>
    <source>
        <strain evidence="2">FW300-N1B4</strain>
    </source>
</reference>
<comment type="caution">
    <text evidence="1">The sequence shown here is derived from an EMBL/GenBank/DDBJ whole genome shotgun (WGS) entry which is preliminary data.</text>
</comment>
<dbReference type="Proteomes" id="UP000076489">
    <property type="component" value="Unassembled WGS sequence"/>
</dbReference>
<evidence type="ECO:0000313" key="2">
    <source>
        <dbReference type="Proteomes" id="UP000076489"/>
    </source>
</evidence>
<organism evidence="1 2">
    <name type="scientific">Pseudomonas fluorescens</name>
    <dbReference type="NCBI Taxonomy" id="294"/>
    <lineage>
        <taxon>Bacteria</taxon>
        <taxon>Pseudomonadati</taxon>
        <taxon>Pseudomonadota</taxon>
        <taxon>Gammaproteobacteria</taxon>
        <taxon>Pseudomonadales</taxon>
        <taxon>Pseudomonadaceae</taxon>
        <taxon>Pseudomonas</taxon>
    </lineage>
</organism>
<reference evidence="1 2" key="2">
    <citation type="journal article" date="2018" name="Nature">
        <title>Mutant phenotypes for thousands of bacterial genes of unknown function.</title>
        <authorList>
            <person name="Price M.N."/>
            <person name="Wetmore K.M."/>
            <person name="Waters R.J."/>
            <person name="Callaghan M."/>
            <person name="Ray J."/>
            <person name="Liu H."/>
            <person name="Kuehl J.V."/>
            <person name="Melnyk R.A."/>
            <person name="Lamson J.S."/>
            <person name="Suh Y."/>
            <person name="Carlson H.K."/>
            <person name="Esquivel Z."/>
            <person name="Sadeeshkumar H."/>
            <person name="Chakraborty R."/>
            <person name="Zane G.M."/>
            <person name="Rubin B.E."/>
            <person name="Wall J.D."/>
            <person name="Visel A."/>
            <person name="Bristow J."/>
            <person name="Blow M.J."/>
            <person name="Arkin A.P."/>
            <person name="Deutschbauer A.M."/>
        </authorList>
    </citation>
    <scope>NUCLEOTIDE SEQUENCE [LARGE SCALE GENOMIC DNA]</scope>
    <source>
        <strain evidence="1 2">FW300-N1B4</strain>
    </source>
</reference>
<dbReference type="PANTHER" id="PTHR30121">
    <property type="entry name" value="UNCHARACTERIZED PROTEIN YJGR-RELATED"/>
    <property type="match status" value="1"/>
</dbReference>
<dbReference type="AlphaFoldDB" id="A0A166QU41"/>
<dbReference type="InterPro" id="IPR051162">
    <property type="entry name" value="T4SS_component"/>
</dbReference>
<dbReference type="Gene3D" id="3.40.50.300">
    <property type="entry name" value="P-loop containing nucleotide triphosphate hydrolases"/>
    <property type="match status" value="2"/>
</dbReference>
<proteinExistence type="predicted"/>